<dbReference type="Gene3D" id="3.40.50.720">
    <property type="entry name" value="NAD(P)-binding Rossmann-like Domain"/>
    <property type="match status" value="1"/>
</dbReference>
<comment type="caution">
    <text evidence="3">The sequence shown here is derived from an EMBL/GenBank/DDBJ whole genome shotgun (WGS) entry which is preliminary data.</text>
</comment>
<dbReference type="InterPro" id="IPR002347">
    <property type="entry name" value="SDR_fam"/>
</dbReference>
<dbReference type="Proteomes" id="UP001277761">
    <property type="component" value="Unassembled WGS sequence"/>
</dbReference>
<dbReference type="Pfam" id="PF00106">
    <property type="entry name" value="adh_short"/>
    <property type="match status" value="1"/>
</dbReference>
<keyword evidence="2" id="KW-0560">Oxidoreductase</keyword>
<protein>
    <submittedName>
        <fullName evidence="3">SDR family NAD(P)-dependent oxidoreductase</fullName>
    </submittedName>
</protein>
<dbReference type="EMBL" id="JAXAVX010000022">
    <property type="protein sequence ID" value="MDX8153833.1"/>
    <property type="molecule type" value="Genomic_DNA"/>
</dbReference>
<sequence>MAGPRAGTAVVTGGGNGLGAAIARRLAERGLAVVVADVDEAAATRTAARIGGRAVRLDVADAAACRALVAELDDLVAWVNNAGILHTGPAWATGDEQRRRLVDVNVHGVMNGTLAALPQLRARGAGHVVNVVSLAGLHPAPGETVYGATKHAALGFSVATHLDLLARGERGVHVSALCPDGIWTPMLFERTADPDAWPSWSGVMLDPDRVAAAAVDLLDRPRPLRAVPRWRGAMLRAAATTPRLVGRVLPTMIRVARSRQRTWGRRHGGRS</sequence>
<dbReference type="InterPro" id="IPR036291">
    <property type="entry name" value="NAD(P)-bd_dom_sf"/>
</dbReference>
<comment type="similarity">
    <text evidence="1">Belongs to the short-chain dehydrogenases/reductases (SDR) family.</text>
</comment>
<dbReference type="PANTHER" id="PTHR24322">
    <property type="entry name" value="PKSB"/>
    <property type="match status" value="1"/>
</dbReference>
<accession>A0ABU4VPR2</accession>
<dbReference type="PANTHER" id="PTHR24322:SF736">
    <property type="entry name" value="RETINOL DEHYDROGENASE 10"/>
    <property type="match status" value="1"/>
</dbReference>
<dbReference type="PROSITE" id="PS00061">
    <property type="entry name" value="ADH_SHORT"/>
    <property type="match status" value="1"/>
</dbReference>
<keyword evidence="4" id="KW-1185">Reference proteome</keyword>
<evidence type="ECO:0000313" key="3">
    <source>
        <dbReference type="EMBL" id="MDX8153833.1"/>
    </source>
</evidence>
<evidence type="ECO:0000313" key="4">
    <source>
        <dbReference type="Proteomes" id="UP001277761"/>
    </source>
</evidence>
<dbReference type="SUPFAM" id="SSF51735">
    <property type="entry name" value="NAD(P)-binding Rossmann-fold domains"/>
    <property type="match status" value="1"/>
</dbReference>
<name>A0ABU4VPR2_9ACTN</name>
<gene>
    <name evidence="3" type="ORF">SK069_19705</name>
</gene>
<dbReference type="CDD" id="cd05233">
    <property type="entry name" value="SDR_c"/>
    <property type="match status" value="1"/>
</dbReference>
<dbReference type="RefSeq" id="WP_319955982.1">
    <property type="nucleotide sequence ID" value="NZ_JAXAVX010000022.1"/>
</dbReference>
<dbReference type="InterPro" id="IPR020904">
    <property type="entry name" value="Sc_DH/Rdtase_CS"/>
</dbReference>
<proteinExistence type="inferred from homology"/>
<evidence type="ECO:0000256" key="2">
    <source>
        <dbReference type="ARBA" id="ARBA00023002"/>
    </source>
</evidence>
<evidence type="ECO:0000256" key="1">
    <source>
        <dbReference type="ARBA" id="ARBA00006484"/>
    </source>
</evidence>
<dbReference type="PRINTS" id="PR00081">
    <property type="entry name" value="GDHRDH"/>
</dbReference>
<organism evidence="3 4">
    <name type="scientific">Patulibacter brassicae</name>
    <dbReference type="NCBI Taxonomy" id="1705717"/>
    <lineage>
        <taxon>Bacteria</taxon>
        <taxon>Bacillati</taxon>
        <taxon>Actinomycetota</taxon>
        <taxon>Thermoleophilia</taxon>
        <taxon>Solirubrobacterales</taxon>
        <taxon>Patulibacteraceae</taxon>
        <taxon>Patulibacter</taxon>
    </lineage>
</organism>
<reference evidence="3 4" key="1">
    <citation type="submission" date="2023-11" db="EMBL/GenBank/DDBJ databases">
        <authorList>
            <person name="Xu M."/>
            <person name="Jiang T."/>
        </authorList>
    </citation>
    <scope>NUCLEOTIDE SEQUENCE [LARGE SCALE GENOMIC DNA]</scope>
    <source>
        <strain evidence="3 4">SD</strain>
    </source>
</reference>